<evidence type="ECO:0000313" key="1">
    <source>
        <dbReference type="EMBL" id="VAW76948.1"/>
    </source>
</evidence>
<dbReference type="AlphaFoldDB" id="A0A3B0Y834"/>
<dbReference type="EMBL" id="UOFN01000072">
    <property type="protein sequence ID" value="VAW76948.1"/>
    <property type="molecule type" value="Genomic_DNA"/>
</dbReference>
<name>A0A3B0Y834_9ZZZZ</name>
<reference evidence="1" key="1">
    <citation type="submission" date="2018-06" db="EMBL/GenBank/DDBJ databases">
        <authorList>
            <person name="Zhirakovskaya E."/>
        </authorList>
    </citation>
    <scope>NUCLEOTIDE SEQUENCE</scope>
</reference>
<accession>A0A3B0Y834</accession>
<organism evidence="1">
    <name type="scientific">hydrothermal vent metagenome</name>
    <dbReference type="NCBI Taxonomy" id="652676"/>
    <lineage>
        <taxon>unclassified sequences</taxon>
        <taxon>metagenomes</taxon>
        <taxon>ecological metagenomes</taxon>
    </lineage>
</organism>
<sequence length="150" mass="16692">MTAATLGLSIGEAIPERRLTSNGHSGSMQLNGKRVRVDISESGVQALVDHDKPLLVELELYFSCLVRKQIRFSELPEDPEAGDGSARIMKGLYASFRAICTAHCRIDETDGTPLTETLPVKKPNLFVPDWLKLDFRSGRWLGEYGFKNNL</sequence>
<protein>
    <submittedName>
        <fullName evidence="1">Uncharacterized protein</fullName>
    </submittedName>
</protein>
<proteinExistence type="predicted"/>
<gene>
    <name evidence="1" type="ORF">MNBD_GAMMA15-978</name>
</gene>